<dbReference type="PANTHER" id="PTHR42760">
    <property type="entry name" value="SHORT-CHAIN DEHYDROGENASES/REDUCTASES FAMILY MEMBER"/>
    <property type="match status" value="1"/>
</dbReference>
<dbReference type="RefSeq" id="WP_131570102.1">
    <property type="nucleotide sequence ID" value="NZ_JAINFK010000005.1"/>
</dbReference>
<gene>
    <name evidence="2" type="ORF">E0D97_14255</name>
</gene>
<dbReference type="InterPro" id="IPR036291">
    <property type="entry name" value="NAD(P)-bd_dom_sf"/>
</dbReference>
<dbReference type="PRINTS" id="PR00081">
    <property type="entry name" value="GDHRDH"/>
</dbReference>
<dbReference type="EMBL" id="SJST01000006">
    <property type="protein sequence ID" value="TCD13163.1"/>
    <property type="molecule type" value="Genomic_DNA"/>
</dbReference>
<keyword evidence="3" id="KW-1185">Reference proteome</keyword>
<proteinExistence type="inferred from homology"/>
<dbReference type="InterPro" id="IPR020904">
    <property type="entry name" value="Sc_DH/Rdtase_CS"/>
</dbReference>
<dbReference type="GO" id="GO:0030497">
    <property type="term" value="P:fatty acid elongation"/>
    <property type="evidence" value="ECO:0007669"/>
    <property type="project" value="TreeGrafter"/>
</dbReference>
<sequence>MPTPSLFDLDGRVACVTGASSGLGRAAAAMLAAAGAKVVGVARRQDALHEWRHETHGETAALAADLGDRAGLDRIAQSVTVLFGPPDILINAAGINMRQAADAVTPDGWDLTLHLNLTVPFFLAQAFAGAMKDKGWGRIVNFASLQSRRAFPGGIAYGASKGGIEQLTRAMAEAWSPHGINANALAPGFFPTELTGPVFSDPDLADRNARQTCIGRNGELSDLEGPLLFLCSKASDYVTGQVLFVDGGFTAK</sequence>
<dbReference type="Proteomes" id="UP000291301">
    <property type="component" value="Unassembled WGS sequence"/>
</dbReference>
<comment type="similarity">
    <text evidence="1">Belongs to the short-chain dehydrogenases/reductases (SDR) family.</text>
</comment>
<reference evidence="2 3" key="1">
    <citation type="journal article" date="2015" name="Antonie Van Leeuwenhoek">
        <title>Oricola cellulosilytica gen. nov., sp. nov., a cellulose-degrading bacterium of the family Phyllobacteriaceae isolated from surface seashore water, and emended descriptions of Mesorhizobium loti and Phyllobacterium myrsinacearum.</title>
        <authorList>
            <person name="Hameed A."/>
            <person name="Shahina M."/>
            <person name="Lai W.A."/>
            <person name="Lin S.Y."/>
            <person name="Young L.S."/>
            <person name="Liu Y.C."/>
            <person name="Hsu Y.H."/>
            <person name="Young C.C."/>
        </authorList>
    </citation>
    <scope>NUCLEOTIDE SEQUENCE [LARGE SCALE GENOMIC DNA]</scope>
    <source>
        <strain evidence="2 3">KCTC 52183</strain>
    </source>
</reference>
<name>A0A4R0PD81_9HYPH</name>
<dbReference type="GO" id="GO:0016616">
    <property type="term" value="F:oxidoreductase activity, acting on the CH-OH group of donors, NAD or NADP as acceptor"/>
    <property type="evidence" value="ECO:0007669"/>
    <property type="project" value="TreeGrafter"/>
</dbReference>
<dbReference type="AlphaFoldDB" id="A0A4R0PD81"/>
<dbReference type="OrthoDB" id="9796652at2"/>
<accession>A0A4R0PD81</accession>
<evidence type="ECO:0000313" key="3">
    <source>
        <dbReference type="Proteomes" id="UP000291301"/>
    </source>
</evidence>
<dbReference type="PANTHER" id="PTHR42760:SF135">
    <property type="entry name" value="BLL7886 PROTEIN"/>
    <property type="match status" value="1"/>
</dbReference>
<dbReference type="Gene3D" id="3.40.50.720">
    <property type="entry name" value="NAD(P)-binding Rossmann-like Domain"/>
    <property type="match status" value="1"/>
</dbReference>
<evidence type="ECO:0000256" key="1">
    <source>
        <dbReference type="ARBA" id="ARBA00006484"/>
    </source>
</evidence>
<evidence type="ECO:0000313" key="2">
    <source>
        <dbReference type="EMBL" id="TCD13163.1"/>
    </source>
</evidence>
<dbReference type="PRINTS" id="PR00080">
    <property type="entry name" value="SDRFAMILY"/>
</dbReference>
<dbReference type="FunFam" id="3.40.50.720:FF:000084">
    <property type="entry name" value="Short-chain dehydrogenase reductase"/>
    <property type="match status" value="1"/>
</dbReference>
<organism evidence="2 3">
    <name type="scientific">Oricola cellulosilytica</name>
    <dbReference type="NCBI Taxonomy" id="1429082"/>
    <lineage>
        <taxon>Bacteria</taxon>
        <taxon>Pseudomonadati</taxon>
        <taxon>Pseudomonadota</taxon>
        <taxon>Alphaproteobacteria</taxon>
        <taxon>Hyphomicrobiales</taxon>
        <taxon>Ahrensiaceae</taxon>
        <taxon>Oricola</taxon>
    </lineage>
</organism>
<comment type="caution">
    <text evidence="2">The sequence shown here is derived from an EMBL/GenBank/DDBJ whole genome shotgun (WGS) entry which is preliminary data.</text>
</comment>
<dbReference type="Pfam" id="PF13561">
    <property type="entry name" value="adh_short_C2"/>
    <property type="match status" value="1"/>
</dbReference>
<dbReference type="PROSITE" id="PS00061">
    <property type="entry name" value="ADH_SHORT"/>
    <property type="match status" value="1"/>
</dbReference>
<protein>
    <submittedName>
        <fullName evidence="2">SDR family oxidoreductase</fullName>
    </submittedName>
</protein>
<dbReference type="InterPro" id="IPR002347">
    <property type="entry name" value="SDR_fam"/>
</dbReference>
<dbReference type="SUPFAM" id="SSF51735">
    <property type="entry name" value="NAD(P)-binding Rossmann-fold domains"/>
    <property type="match status" value="1"/>
</dbReference>